<dbReference type="Proteomes" id="UP001195914">
    <property type="component" value="Unassembled WGS sequence"/>
</dbReference>
<dbReference type="GO" id="GO:0000963">
    <property type="term" value="P:mitochondrial RNA processing"/>
    <property type="evidence" value="ECO:0007669"/>
    <property type="project" value="TreeGrafter"/>
</dbReference>
<dbReference type="AlphaFoldDB" id="A0AAD9LII7"/>
<evidence type="ECO:0000313" key="1">
    <source>
        <dbReference type="EMBL" id="KAK1936892.1"/>
    </source>
</evidence>
<dbReference type="GO" id="GO:0035770">
    <property type="term" value="C:ribonucleoprotein granule"/>
    <property type="evidence" value="ECO:0007669"/>
    <property type="project" value="TreeGrafter"/>
</dbReference>
<sequence length="643" mass="71321">MKLPFLLNSIARASSASDIERVFSKLLRVLPQLDGSQVSNALNLLSKKEVEPPVGSWKHASILLLGNGLPKISNGESLSQRTTHLHRNGEVEQNLKTAAGRSMVVKWANSYNPNRSRDINVESVACGDRGGTPSVLSSYSIRDAIIILNAFSKVDIMPPKLMSTVIDIVMKSFNKLDPHELSTVVHALGKYGMVDEVDALLKNNRDIIDKGTMHECDYSMILRFLFLNRDKLKETCVFDRLVGMIDSKCDAMSDKSMAILVNSLGRCGTDEKEILPLLTPVIVKRLGNGAFNAMCISQIANGVARLNHLDHDLMSAISRRTCDDLNQFNTRCKVTVMNAFHKLGHFNSELFSVLVTNLTSSHEDMTPQCIANTISAVSHFSNRIPRVGVVALFKALCHQLSQIQSLQQFTMQNQVNILNGLSKVGIHDDEVYERLGNNIMQATQHLKPIDVACILNAFARARMAHAVVTYLCEQIGMYITDMKAQELSCCFNAVNNIRNHESCSEDKSGHSTWVSAVNVMANHLTRNPEIISRFRPLDTRLTIVSLSGCGILDHTLYARLLGHLEGNLRRASMWDLVSIFSALVKVGYVIDTSLLDAIERSLSHIGICKDRGRDDMAALRLSIEHMGLQHPLSSKLACYIETN</sequence>
<dbReference type="GO" id="GO:0005759">
    <property type="term" value="C:mitochondrial matrix"/>
    <property type="evidence" value="ECO:0007669"/>
    <property type="project" value="TreeGrafter"/>
</dbReference>
<dbReference type="EMBL" id="JAHBMH010000034">
    <property type="protein sequence ID" value="KAK1936892.1"/>
    <property type="molecule type" value="Genomic_DNA"/>
</dbReference>
<reference evidence="1" key="2">
    <citation type="submission" date="2021-05" db="EMBL/GenBank/DDBJ databases">
        <authorList>
            <person name="Pain A."/>
        </authorList>
    </citation>
    <scope>NUCLEOTIDE SEQUENCE</scope>
    <source>
        <strain evidence="1">1802A</strain>
    </source>
</reference>
<comment type="caution">
    <text evidence="1">The sequence shown here is derived from an EMBL/GenBank/DDBJ whole genome shotgun (WGS) entry which is preliminary data.</text>
</comment>
<keyword evidence="2" id="KW-1185">Reference proteome</keyword>
<dbReference type="PANTHER" id="PTHR21228">
    <property type="entry name" value="FAST LEU-RICH DOMAIN-CONTAINING"/>
    <property type="match status" value="1"/>
</dbReference>
<dbReference type="InterPro" id="IPR016024">
    <property type="entry name" value="ARM-type_fold"/>
</dbReference>
<dbReference type="GO" id="GO:0044528">
    <property type="term" value="P:regulation of mitochondrial mRNA stability"/>
    <property type="evidence" value="ECO:0007669"/>
    <property type="project" value="TreeGrafter"/>
</dbReference>
<dbReference type="InterPro" id="IPR050870">
    <property type="entry name" value="FAST_kinase"/>
</dbReference>
<dbReference type="SUPFAM" id="SSF48371">
    <property type="entry name" value="ARM repeat"/>
    <property type="match status" value="1"/>
</dbReference>
<accession>A0AAD9LII7</accession>
<dbReference type="PANTHER" id="PTHR21228:SF40">
    <property type="entry name" value="LD45607P"/>
    <property type="match status" value="1"/>
</dbReference>
<evidence type="ECO:0000313" key="2">
    <source>
        <dbReference type="Proteomes" id="UP001195914"/>
    </source>
</evidence>
<dbReference type="GO" id="GO:0003723">
    <property type="term" value="F:RNA binding"/>
    <property type="evidence" value="ECO:0007669"/>
    <property type="project" value="TreeGrafter"/>
</dbReference>
<proteinExistence type="predicted"/>
<reference evidence="1" key="1">
    <citation type="journal article" date="2014" name="Nucleic Acids Res.">
        <title>The evolutionary dynamics of variant antigen genes in Babesia reveal a history of genomic innovation underlying host-parasite interaction.</title>
        <authorList>
            <person name="Jackson A.P."/>
            <person name="Otto T.D."/>
            <person name="Darby A."/>
            <person name="Ramaprasad A."/>
            <person name="Xia D."/>
            <person name="Echaide I.E."/>
            <person name="Farber M."/>
            <person name="Gahlot S."/>
            <person name="Gamble J."/>
            <person name="Gupta D."/>
            <person name="Gupta Y."/>
            <person name="Jackson L."/>
            <person name="Malandrin L."/>
            <person name="Malas T.B."/>
            <person name="Moussa E."/>
            <person name="Nair M."/>
            <person name="Reid A.J."/>
            <person name="Sanders M."/>
            <person name="Sharma J."/>
            <person name="Tracey A."/>
            <person name="Quail M.A."/>
            <person name="Weir W."/>
            <person name="Wastling J.M."/>
            <person name="Hall N."/>
            <person name="Willadsen P."/>
            <person name="Lingelbach K."/>
            <person name="Shiels B."/>
            <person name="Tait A."/>
            <person name="Berriman M."/>
            <person name="Allred D.R."/>
            <person name="Pain A."/>
        </authorList>
    </citation>
    <scope>NUCLEOTIDE SEQUENCE</scope>
    <source>
        <strain evidence="1">1802A</strain>
    </source>
</reference>
<name>A0AAD9LII7_BABDI</name>
<gene>
    <name evidence="1" type="ORF">X943_003226</name>
</gene>
<organism evidence="1 2">
    <name type="scientific">Babesia divergens</name>
    <dbReference type="NCBI Taxonomy" id="32595"/>
    <lineage>
        <taxon>Eukaryota</taxon>
        <taxon>Sar</taxon>
        <taxon>Alveolata</taxon>
        <taxon>Apicomplexa</taxon>
        <taxon>Aconoidasida</taxon>
        <taxon>Piroplasmida</taxon>
        <taxon>Babesiidae</taxon>
        <taxon>Babesia</taxon>
    </lineage>
</organism>
<protein>
    <submittedName>
        <fullName evidence="1">Uncharacterized protein</fullName>
    </submittedName>
</protein>